<evidence type="ECO:0000313" key="9">
    <source>
        <dbReference type="EMBL" id="SFO88906.1"/>
    </source>
</evidence>
<feature type="chain" id="PRO_5011550243" description="Phosphate-binding protein" evidence="7">
    <location>
        <begin position="27"/>
        <end position="331"/>
    </location>
</feature>
<evidence type="ECO:0000256" key="5">
    <source>
        <dbReference type="ARBA" id="ARBA00022592"/>
    </source>
</evidence>
<evidence type="ECO:0000256" key="4">
    <source>
        <dbReference type="ARBA" id="ARBA00022448"/>
    </source>
</evidence>
<comment type="subunit">
    <text evidence="3">The complex is composed of two ATP-binding proteins (PstB), two transmembrane proteins (PstC and PstA) and a solute-binding protein (PstS).</text>
</comment>
<dbReference type="Proteomes" id="UP000199227">
    <property type="component" value="Unassembled WGS sequence"/>
</dbReference>
<dbReference type="Gene3D" id="3.40.190.10">
    <property type="entry name" value="Periplasmic binding protein-like II"/>
    <property type="match status" value="2"/>
</dbReference>
<evidence type="ECO:0000259" key="8">
    <source>
        <dbReference type="Pfam" id="PF12849"/>
    </source>
</evidence>
<dbReference type="PIRSF" id="PIRSF002756">
    <property type="entry name" value="PstS"/>
    <property type="match status" value="1"/>
</dbReference>
<proteinExistence type="inferred from homology"/>
<evidence type="ECO:0000256" key="7">
    <source>
        <dbReference type="SAM" id="SignalP"/>
    </source>
</evidence>
<dbReference type="EMBL" id="FOXB01000001">
    <property type="protein sequence ID" value="SFO88906.1"/>
    <property type="molecule type" value="Genomic_DNA"/>
</dbReference>
<keyword evidence="7" id="KW-0732">Signal</keyword>
<dbReference type="InterPro" id="IPR050962">
    <property type="entry name" value="Phosphate-bind_PstS"/>
</dbReference>
<keyword evidence="4 6" id="KW-0813">Transport</keyword>
<evidence type="ECO:0000256" key="3">
    <source>
        <dbReference type="ARBA" id="ARBA00011529"/>
    </source>
</evidence>
<dbReference type="GO" id="GO:0043190">
    <property type="term" value="C:ATP-binding cassette (ABC) transporter complex"/>
    <property type="evidence" value="ECO:0007669"/>
    <property type="project" value="InterPro"/>
</dbReference>
<dbReference type="NCBIfam" id="NF008171">
    <property type="entry name" value="PRK10918.1"/>
    <property type="match status" value="1"/>
</dbReference>
<dbReference type="PANTHER" id="PTHR42996:SF1">
    <property type="entry name" value="PHOSPHATE-BINDING PROTEIN PSTS"/>
    <property type="match status" value="1"/>
</dbReference>
<dbReference type="InterPro" id="IPR024370">
    <property type="entry name" value="PBP_domain"/>
</dbReference>
<name>A0A1I5KW99_9BACT</name>
<evidence type="ECO:0000256" key="6">
    <source>
        <dbReference type="PIRNR" id="PIRNR002756"/>
    </source>
</evidence>
<organism evidence="9 10">
    <name type="scientific">Hydrogenimonas thermophila</name>
    <dbReference type="NCBI Taxonomy" id="223786"/>
    <lineage>
        <taxon>Bacteria</taxon>
        <taxon>Pseudomonadati</taxon>
        <taxon>Campylobacterota</taxon>
        <taxon>Epsilonproteobacteria</taxon>
        <taxon>Campylobacterales</taxon>
        <taxon>Hydrogenimonadaceae</taxon>
        <taxon>Hydrogenimonas</taxon>
    </lineage>
</organism>
<dbReference type="AlphaFoldDB" id="A0A1I5KW99"/>
<evidence type="ECO:0000256" key="1">
    <source>
        <dbReference type="ARBA" id="ARBA00002841"/>
    </source>
</evidence>
<sequence>MLKKTVAALAAGVIAASAGNISGAGASFPAPVYFDWAYIYQKNTGNQVNYQSIGSGGGIKQISARTVNFGASDKPLKPRKLDKKRLYQFPAVIGSIVAAYNIPGVKDGELKLENKDLADIFLGKIKFWDDKRITEDNPGVKLPHKEIVVCHRADGSGTTFNFSYFLAHVSEDWANNVGIGKALDWPTGLGGKGNEGVSSLISQNPYSIGYVEYAYKLKNGFGAAVLQTKSGKWVEAKEENFKAAAKYAKWTAKDHFYQILALQPGDNSYPIVAATFILLPREKTEMNKEVVKFFDFAFKNGDEDAKKLGYIPLPAQTKDMIRSYWKEHGIY</sequence>
<keyword evidence="5 6" id="KW-0592">Phosphate transport</keyword>
<dbReference type="InterPro" id="IPR005673">
    <property type="entry name" value="ABC_phos-bd_PstS"/>
</dbReference>
<evidence type="ECO:0000313" key="10">
    <source>
        <dbReference type="Proteomes" id="UP000199227"/>
    </source>
</evidence>
<keyword evidence="10" id="KW-1185">Reference proteome</keyword>
<dbReference type="GO" id="GO:0042301">
    <property type="term" value="F:phosphate ion binding"/>
    <property type="evidence" value="ECO:0007669"/>
    <property type="project" value="InterPro"/>
</dbReference>
<dbReference type="STRING" id="223786.SAMN05216234_101105"/>
<dbReference type="OrthoDB" id="9801510at2"/>
<feature type="domain" description="PBP" evidence="8">
    <location>
        <begin position="16"/>
        <end position="298"/>
    </location>
</feature>
<protein>
    <recommendedName>
        <fullName evidence="6">Phosphate-binding protein</fullName>
    </recommendedName>
</protein>
<dbReference type="RefSeq" id="WP_092909875.1">
    <property type="nucleotide sequence ID" value="NZ_FOXB01000001.1"/>
</dbReference>
<dbReference type="Pfam" id="PF12849">
    <property type="entry name" value="PBP_like_2"/>
    <property type="match status" value="1"/>
</dbReference>
<dbReference type="CDD" id="cd13565">
    <property type="entry name" value="PBP2_PstS"/>
    <property type="match status" value="1"/>
</dbReference>
<evidence type="ECO:0000256" key="2">
    <source>
        <dbReference type="ARBA" id="ARBA00008725"/>
    </source>
</evidence>
<dbReference type="NCBIfam" id="TIGR00975">
    <property type="entry name" value="3a0107s03"/>
    <property type="match status" value="1"/>
</dbReference>
<reference evidence="9 10" key="1">
    <citation type="submission" date="2016-10" db="EMBL/GenBank/DDBJ databases">
        <authorList>
            <person name="de Groot N.N."/>
        </authorList>
    </citation>
    <scope>NUCLEOTIDE SEQUENCE [LARGE SCALE GENOMIC DNA]</scope>
    <source>
        <strain evidence="9 10">EP1-55-1</strain>
    </source>
</reference>
<dbReference type="SUPFAM" id="SSF53850">
    <property type="entry name" value="Periplasmic binding protein-like II"/>
    <property type="match status" value="1"/>
</dbReference>
<comment type="function">
    <text evidence="1">Part of the ABC transporter complex PstSACB involved in phosphate import.</text>
</comment>
<feature type="signal peptide" evidence="7">
    <location>
        <begin position="1"/>
        <end position="26"/>
    </location>
</feature>
<gene>
    <name evidence="9" type="ORF">SAMN05216234_101105</name>
</gene>
<comment type="similarity">
    <text evidence="2 6">Belongs to the PstS family.</text>
</comment>
<dbReference type="PANTHER" id="PTHR42996">
    <property type="entry name" value="PHOSPHATE-BINDING PROTEIN PSTS"/>
    <property type="match status" value="1"/>
</dbReference>
<dbReference type="GO" id="GO:0035435">
    <property type="term" value="P:phosphate ion transmembrane transport"/>
    <property type="evidence" value="ECO:0007669"/>
    <property type="project" value="InterPro"/>
</dbReference>
<accession>A0A1I5KW99</accession>